<dbReference type="KEGG" id="ppi:YSA_06203"/>
<accession>I3UXA3</accession>
<proteinExistence type="predicted"/>
<sequence length="65" mass="7274">MPTHGKQRGGFENAPAPSQSRHRYAHTNALKHLDENKLAAISDVAHSNLPQIVRNKAKVLRVCRH</sequence>
<dbReference type="Proteomes" id="UP000005268">
    <property type="component" value="Chromosome"/>
</dbReference>
<dbReference type="EMBL" id="CP003588">
    <property type="protein sequence ID" value="AFK70124.1"/>
    <property type="molecule type" value="Genomic_DNA"/>
</dbReference>
<dbReference type="HOGENOM" id="CLU_2846522_0_0_6"/>
<reference evidence="2 3" key="1">
    <citation type="journal article" date="2012" name="J. Bacteriol.">
        <title>Complete Genome Sequence of the Naphthalene-Degrading Pseudomonas putida Strain ND6.</title>
        <authorList>
            <person name="Li S."/>
            <person name="Zhao H."/>
            <person name="Li Y."/>
            <person name="Niu S."/>
            <person name="Cai B."/>
        </authorList>
    </citation>
    <scope>NUCLEOTIDE SEQUENCE [LARGE SCALE GENOMIC DNA]</scope>
    <source>
        <strain evidence="2 3">ND6</strain>
    </source>
</reference>
<evidence type="ECO:0000256" key="1">
    <source>
        <dbReference type="SAM" id="MobiDB-lite"/>
    </source>
</evidence>
<evidence type="ECO:0000313" key="3">
    <source>
        <dbReference type="Proteomes" id="UP000005268"/>
    </source>
</evidence>
<protein>
    <submittedName>
        <fullName evidence="2">Uncharacterized protein</fullName>
    </submittedName>
</protein>
<dbReference type="AlphaFoldDB" id="I3UXA3"/>
<evidence type="ECO:0000313" key="2">
    <source>
        <dbReference type="EMBL" id="AFK70124.1"/>
    </source>
</evidence>
<feature type="region of interest" description="Disordered" evidence="1">
    <location>
        <begin position="1"/>
        <end position="24"/>
    </location>
</feature>
<organism evidence="2 3">
    <name type="scientific">Pseudomonas putida ND6</name>
    <dbReference type="NCBI Taxonomy" id="231023"/>
    <lineage>
        <taxon>Bacteria</taxon>
        <taxon>Pseudomonadati</taxon>
        <taxon>Pseudomonadota</taxon>
        <taxon>Gammaproteobacteria</taxon>
        <taxon>Pseudomonadales</taxon>
        <taxon>Pseudomonadaceae</taxon>
        <taxon>Pseudomonas</taxon>
    </lineage>
</organism>
<name>I3UXA3_PSEPU</name>
<gene>
    <name evidence="2" type="ORF">YSA_06203</name>
</gene>